<sequence>MAIDYGKISVQVTKLYSKDDDIYELWEKEHGKQSDKRIKSCPRSVFIALCELGYIKHIPKNKYSKRNVSESKKHANNLIYLMKANPKVSLSELRKQKSGEQSRASVVYSLFREGLLII</sequence>
<accession>A0ABS0VYL1</accession>
<reference evidence="1 2" key="1">
    <citation type="submission" date="2020-12" db="EMBL/GenBank/DDBJ databases">
        <title>Enhanced detection system for hospital associated transmission using whole genome sequencing surveillance.</title>
        <authorList>
            <person name="Harrison L.H."/>
            <person name="Van Tyne D."/>
            <person name="Marsh J.W."/>
            <person name="Griffith M.P."/>
            <person name="Snyder D.J."/>
            <person name="Cooper V.S."/>
            <person name="Mustapha M."/>
        </authorList>
    </citation>
    <scope>NUCLEOTIDE SEQUENCE [LARGE SCALE GENOMIC DNA]</scope>
    <source>
        <strain evidence="1 2">PR00195</strain>
    </source>
</reference>
<dbReference type="RefSeq" id="WP_109399547.1">
    <property type="nucleotide sequence ID" value="NZ_CAXOSF010000050.1"/>
</dbReference>
<organism evidence="1 2">
    <name type="scientific">Proteus penneri</name>
    <dbReference type="NCBI Taxonomy" id="102862"/>
    <lineage>
        <taxon>Bacteria</taxon>
        <taxon>Pseudomonadati</taxon>
        <taxon>Pseudomonadota</taxon>
        <taxon>Gammaproteobacteria</taxon>
        <taxon>Enterobacterales</taxon>
        <taxon>Morganellaceae</taxon>
        <taxon>Proteus</taxon>
    </lineage>
</organism>
<gene>
    <name evidence="1" type="ORF">JFQ69_00450</name>
</gene>
<proteinExistence type="predicted"/>
<evidence type="ECO:0000313" key="2">
    <source>
        <dbReference type="Proteomes" id="UP000619976"/>
    </source>
</evidence>
<dbReference type="Proteomes" id="UP000619976">
    <property type="component" value="Unassembled WGS sequence"/>
</dbReference>
<dbReference type="InterPro" id="IPR053917">
    <property type="entry name" value="DUF6979"/>
</dbReference>
<protein>
    <submittedName>
        <fullName evidence="1">Uncharacterized protein</fullName>
    </submittedName>
</protein>
<dbReference type="EMBL" id="JAEKCB010000001">
    <property type="protein sequence ID" value="MBJ2116146.1"/>
    <property type="molecule type" value="Genomic_DNA"/>
</dbReference>
<comment type="caution">
    <text evidence="1">The sequence shown here is derived from an EMBL/GenBank/DDBJ whole genome shotgun (WGS) entry which is preliminary data.</text>
</comment>
<name>A0ABS0VYL1_9GAMM</name>
<keyword evidence="2" id="KW-1185">Reference proteome</keyword>
<dbReference type="Pfam" id="PF22399">
    <property type="entry name" value="DUF6979"/>
    <property type="match status" value="1"/>
</dbReference>
<evidence type="ECO:0000313" key="1">
    <source>
        <dbReference type="EMBL" id="MBJ2116146.1"/>
    </source>
</evidence>